<dbReference type="AlphaFoldDB" id="A0A286KT48"/>
<feature type="transmembrane region" description="Helical" evidence="1">
    <location>
        <begin position="507"/>
        <end position="528"/>
    </location>
</feature>
<name>A0A286KT48_9STAP</name>
<feature type="transmembrane region" description="Helical" evidence="1">
    <location>
        <begin position="128"/>
        <end position="153"/>
    </location>
</feature>
<feature type="transmembrane region" description="Helical" evidence="1">
    <location>
        <begin position="165"/>
        <end position="186"/>
    </location>
</feature>
<geneLocation type="plasmid" evidence="2">
    <name>pSA-01</name>
</geneLocation>
<feature type="transmembrane region" description="Helical" evidence="1">
    <location>
        <begin position="87"/>
        <end position="107"/>
    </location>
</feature>
<feature type="transmembrane region" description="Helical" evidence="1">
    <location>
        <begin position="439"/>
        <end position="458"/>
    </location>
</feature>
<reference evidence="2" key="1">
    <citation type="submission" date="2016-05" db="EMBL/GenBank/DDBJ databases">
        <title>Co-location of cfr and fosD genes on a novel plasmid from Staphylococcus arlettae of chicken origin.</title>
        <authorList>
            <person name="Liu B.H."/>
            <person name="Pan Y."/>
            <person name="Lei C.W."/>
            <person name="Zhang A.Y."/>
            <person name="Wang H.N."/>
        </authorList>
    </citation>
    <scope>NUCLEOTIDE SEQUENCE</scope>
    <source>
        <strain evidence="2">SA-01</strain>
        <plasmid evidence="2">pSA-01</plasmid>
    </source>
</reference>
<dbReference type="EMBL" id="KX274135">
    <property type="protein sequence ID" value="ARO44698.1"/>
    <property type="molecule type" value="Genomic_DNA"/>
</dbReference>
<accession>A0A286KT48</accession>
<sequence>MHEKFAGWSTLFLQYLKRDWKKLIIWILSIVLFSAGFVPAFKEIAQGKGLLGMFETLQNPAMISMVGPTPVETATDYTVGAMYAHEMLLFCGLFAIIVSMLHVVGHTRKEEELGLTELVRSFQIGRQANSLAAIMEIVLVNVVIAVLIFVMMISFSVETISIQGALLFGITIGMAGIMGASIALVMSQIMPTSSSATGASLSIVGLLYIIRAGTDVSNIDLSNINPLGWTYLTYPFTDNNWIPIVIAFLFSIIVVVIAIILEGARDMGASYIPEKKGRARAKKSLLSIHGLLYKINKSIIISWLIAFMVMGMAYGSIYGDMQTFLESNEMMKQMFSNSNVSIEASFTSTIMIVLVSLVGILPIVIVNKLFSEESKLRLSQIYPTKVTRSNVYWNTIGLAFLSSILGVLVATLSLGMIGINAMEGHGELEITNFLAAGYNFLPAILFFISLAALAIGWAPKLGKLAYAYLGYNFAINYFGNTLDLPEWFSKTAILNWLPQMPKDNFDVITFITLTIIGIIFIVLGYIGYRKRDLIG</sequence>
<feature type="transmembrane region" description="Helical" evidence="1">
    <location>
        <begin position="344"/>
        <end position="370"/>
    </location>
</feature>
<keyword evidence="1" id="KW-0812">Transmembrane</keyword>
<evidence type="ECO:0000313" key="2">
    <source>
        <dbReference type="EMBL" id="ARO44698.1"/>
    </source>
</evidence>
<feature type="transmembrane region" description="Helical" evidence="1">
    <location>
        <begin position="193"/>
        <end position="210"/>
    </location>
</feature>
<organism evidence="2">
    <name type="scientific">Staphylococcus arlettae</name>
    <dbReference type="NCBI Taxonomy" id="29378"/>
    <lineage>
        <taxon>Bacteria</taxon>
        <taxon>Bacillati</taxon>
        <taxon>Bacillota</taxon>
        <taxon>Bacilli</taxon>
        <taxon>Bacillales</taxon>
        <taxon>Staphylococcaceae</taxon>
        <taxon>Staphylococcus</taxon>
    </lineage>
</organism>
<feature type="transmembrane region" description="Helical" evidence="1">
    <location>
        <begin position="241"/>
        <end position="261"/>
    </location>
</feature>
<evidence type="ECO:0000256" key="1">
    <source>
        <dbReference type="SAM" id="Phobius"/>
    </source>
</evidence>
<feature type="transmembrane region" description="Helical" evidence="1">
    <location>
        <begin position="465"/>
        <end position="482"/>
    </location>
</feature>
<dbReference type="RefSeq" id="WP_031900889.1">
    <property type="nucleotide sequence ID" value="NZ_JAMWKQ010000009.1"/>
</dbReference>
<feature type="transmembrane region" description="Helical" evidence="1">
    <location>
        <begin position="299"/>
        <end position="317"/>
    </location>
</feature>
<feature type="transmembrane region" description="Helical" evidence="1">
    <location>
        <begin position="391"/>
        <end position="419"/>
    </location>
</feature>
<protein>
    <recommendedName>
        <fullName evidence="3">Tetronasin resistance protein</fullName>
    </recommendedName>
</protein>
<keyword evidence="2" id="KW-0614">Plasmid</keyword>
<keyword evidence="1" id="KW-1133">Transmembrane helix</keyword>
<evidence type="ECO:0008006" key="3">
    <source>
        <dbReference type="Google" id="ProtNLM"/>
    </source>
</evidence>
<proteinExistence type="predicted"/>
<feature type="transmembrane region" description="Helical" evidence="1">
    <location>
        <begin position="23"/>
        <end position="41"/>
    </location>
</feature>
<keyword evidence="1" id="KW-0472">Membrane</keyword>